<dbReference type="GO" id="GO:0003714">
    <property type="term" value="F:transcription corepressor activity"/>
    <property type="evidence" value="ECO:0007669"/>
    <property type="project" value="TreeGrafter"/>
</dbReference>
<dbReference type="STRING" id="126957.T1JNY7"/>
<dbReference type="EMBL" id="JH431198">
    <property type="status" value="NOT_ANNOTATED_CDS"/>
    <property type="molecule type" value="Genomic_DNA"/>
</dbReference>
<dbReference type="Pfam" id="PF00249">
    <property type="entry name" value="Myb_DNA-binding"/>
    <property type="match status" value="1"/>
</dbReference>
<dbReference type="InterPro" id="IPR001005">
    <property type="entry name" value="SANT/Myb"/>
</dbReference>
<dbReference type="GO" id="GO:0000785">
    <property type="term" value="C:chromatin"/>
    <property type="evidence" value="ECO:0007669"/>
    <property type="project" value="TreeGrafter"/>
</dbReference>
<feature type="domain" description="HTH myb-type" evidence="6">
    <location>
        <begin position="81"/>
        <end position="128"/>
    </location>
</feature>
<dbReference type="PROSITE" id="PS50090">
    <property type="entry name" value="MYB_LIKE"/>
    <property type="match status" value="1"/>
</dbReference>
<evidence type="ECO:0000259" key="6">
    <source>
        <dbReference type="PROSITE" id="PS51294"/>
    </source>
</evidence>
<dbReference type="Gene3D" id="1.20.58.1880">
    <property type="match status" value="1"/>
</dbReference>
<reference evidence="7" key="2">
    <citation type="submission" date="2015-02" db="UniProtKB">
        <authorList>
            <consortium name="EnsemblMetazoa"/>
        </authorList>
    </citation>
    <scope>IDENTIFICATION</scope>
</reference>
<dbReference type="InterPro" id="IPR051571">
    <property type="entry name" value="N-CoR_corepressor"/>
</dbReference>
<dbReference type="CDD" id="cd00167">
    <property type="entry name" value="SANT"/>
    <property type="match status" value="1"/>
</dbReference>
<dbReference type="PANTHER" id="PTHR13992:SF39">
    <property type="entry name" value="SMRTER, ISOFORM G"/>
    <property type="match status" value="1"/>
</dbReference>
<dbReference type="GO" id="GO:0000122">
    <property type="term" value="P:negative regulation of transcription by RNA polymerase II"/>
    <property type="evidence" value="ECO:0007669"/>
    <property type="project" value="TreeGrafter"/>
</dbReference>
<dbReference type="GO" id="GO:0005654">
    <property type="term" value="C:nucleoplasm"/>
    <property type="evidence" value="ECO:0007669"/>
    <property type="project" value="UniProtKB-ARBA"/>
</dbReference>
<dbReference type="InterPro" id="IPR017930">
    <property type="entry name" value="Myb_dom"/>
</dbReference>
<feature type="compositionally biased region" description="Acidic residues" evidence="3">
    <location>
        <begin position="158"/>
        <end position="180"/>
    </location>
</feature>
<keyword evidence="8" id="KW-1185">Reference proteome</keyword>
<feature type="region of interest" description="Disordered" evidence="3">
    <location>
        <begin position="139"/>
        <end position="195"/>
    </location>
</feature>
<sequence length="195" mass="22118">CPIPTCKTPRRKVKRLRPLPGKWNELSNDIRDPIIKDLQIPQDVKKCCSACFNRIARRLGTNPSTNEPFVPLIPEGVETSRWTEEEMDVAKQGLREHGTNWVKIAAMVVTKTEAQCKNFYFNYRRKLDLDSLVQEHKKLMEDQESENRDKTKGPPTVTDEEESGETTSSCEEDAPPDNDSSDTASAPSPQCKNLN</sequence>
<reference evidence="8" key="1">
    <citation type="submission" date="2011-05" db="EMBL/GenBank/DDBJ databases">
        <authorList>
            <person name="Richards S.R."/>
            <person name="Qu J."/>
            <person name="Jiang H."/>
            <person name="Jhangiani S.N."/>
            <person name="Agravi P."/>
            <person name="Goodspeed R."/>
            <person name="Gross S."/>
            <person name="Mandapat C."/>
            <person name="Jackson L."/>
            <person name="Mathew T."/>
            <person name="Pu L."/>
            <person name="Thornton R."/>
            <person name="Saada N."/>
            <person name="Wilczek-Boney K.B."/>
            <person name="Lee S."/>
            <person name="Kovar C."/>
            <person name="Wu Y."/>
            <person name="Scherer S.E."/>
            <person name="Worley K.C."/>
            <person name="Muzny D.M."/>
            <person name="Gibbs R."/>
        </authorList>
    </citation>
    <scope>NUCLEOTIDE SEQUENCE</scope>
    <source>
        <strain evidence="8">Brora</strain>
    </source>
</reference>
<dbReference type="EnsemblMetazoa" id="SMAR015566-RA">
    <property type="protein sequence ID" value="SMAR015566-PA"/>
    <property type="gene ID" value="SMAR015566"/>
</dbReference>
<evidence type="ECO:0000313" key="8">
    <source>
        <dbReference type="Proteomes" id="UP000014500"/>
    </source>
</evidence>
<dbReference type="PROSITE" id="PS51293">
    <property type="entry name" value="SANT"/>
    <property type="match status" value="1"/>
</dbReference>
<dbReference type="InterPro" id="IPR009057">
    <property type="entry name" value="Homeodomain-like_sf"/>
</dbReference>
<name>T1JNY7_STRMM</name>
<dbReference type="SUPFAM" id="SSF46689">
    <property type="entry name" value="Homeodomain-like"/>
    <property type="match status" value="1"/>
</dbReference>
<dbReference type="PROSITE" id="PS51294">
    <property type="entry name" value="HTH_MYB"/>
    <property type="match status" value="1"/>
</dbReference>
<accession>T1JNY7</accession>
<organism evidence="7 8">
    <name type="scientific">Strigamia maritima</name>
    <name type="common">European centipede</name>
    <name type="synonym">Geophilus maritimus</name>
    <dbReference type="NCBI Taxonomy" id="126957"/>
    <lineage>
        <taxon>Eukaryota</taxon>
        <taxon>Metazoa</taxon>
        <taxon>Ecdysozoa</taxon>
        <taxon>Arthropoda</taxon>
        <taxon>Myriapoda</taxon>
        <taxon>Chilopoda</taxon>
        <taxon>Pleurostigmophora</taxon>
        <taxon>Geophilomorpha</taxon>
        <taxon>Linotaeniidae</taxon>
        <taxon>Strigamia</taxon>
    </lineage>
</organism>
<dbReference type="PANTHER" id="PTHR13992">
    <property type="entry name" value="NUCLEAR RECEPTOR CO-REPRESSOR RELATED NCOR"/>
    <property type="match status" value="1"/>
</dbReference>
<evidence type="ECO:0000259" key="4">
    <source>
        <dbReference type="PROSITE" id="PS50090"/>
    </source>
</evidence>
<dbReference type="InterPro" id="IPR017884">
    <property type="entry name" value="SANT_dom"/>
</dbReference>
<evidence type="ECO:0000256" key="3">
    <source>
        <dbReference type="SAM" id="MobiDB-lite"/>
    </source>
</evidence>
<feature type="domain" description="SANT" evidence="5">
    <location>
        <begin position="77"/>
        <end position="128"/>
    </location>
</feature>
<dbReference type="GO" id="GO:0032991">
    <property type="term" value="C:protein-containing complex"/>
    <property type="evidence" value="ECO:0007669"/>
    <property type="project" value="UniProtKB-ARBA"/>
</dbReference>
<evidence type="ECO:0000256" key="2">
    <source>
        <dbReference type="ARBA" id="ARBA00010097"/>
    </source>
</evidence>
<feature type="compositionally biased region" description="Polar residues" evidence="3">
    <location>
        <begin position="181"/>
        <end position="195"/>
    </location>
</feature>
<protein>
    <submittedName>
        <fullName evidence="7">Uncharacterized protein</fullName>
    </submittedName>
</protein>
<comment type="similarity">
    <text evidence="2">Belongs to the N-CoR nuclear receptor corepressors family.</text>
</comment>
<dbReference type="HOGENOM" id="CLU_1399539_0_0_1"/>
<feature type="domain" description="Myb-like" evidence="4">
    <location>
        <begin position="74"/>
        <end position="124"/>
    </location>
</feature>
<evidence type="ECO:0000259" key="5">
    <source>
        <dbReference type="PROSITE" id="PS51293"/>
    </source>
</evidence>
<dbReference type="AlphaFoldDB" id="T1JNY7"/>
<evidence type="ECO:0000256" key="1">
    <source>
        <dbReference type="ARBA" id="ARBA00004123"/>
    </source>
</evidence>
<comment type="subcellular location">
    <subcellularLocation>
        <location evidence="1">Nucleus</location>
    </subcellularLocation>
</comment>
<dbReference type="eggNOG" id="KOG1878">
    <property type="taxonomic scope" value="Eukaryota"/>
</dbReference>
<evidence type="ECO:0000313" key="7">
    <source>
        <dbReference type="EnsemblMetazoa" id="SMAR015566-PA"/>
    </source>
</evidence>
<dbReference type="SMART" id="SM00717">
    <property type="entry name" value="SANT"/>
    <property type="match status" value="1"/>
</dbReference>
<dbReference type="Proteomes" id="UP000014500">
    <property type="component" value="Unassembled WGS sequence"/>
</dbReference>
<proteinExistence type="inferred from homology"/>
<feature type="compositionally biased region" description="Basic and acidic residues" evidence="3">
    <location>
        <begin position="139"/>
        <end position="152"/>
    </location>
</feature>